<feature type="chain" id="PRO_5044326873" evidence="1">
    <location>
        <begin position="26"/>
        <end position="409"/>
    </location>
</feature>
<dbReference type="RefSeq" id="WP_301160799.1">
    <property type="nucleotide sequence ID" value="NZ_JAUHQB010000009.1"/>
</dbReference>
<comment type="caution">
    <text evidence="2">The sequence shown here is derived from an EMBL/GenBank/DDBJ whole genome shotgun (WGS) entry which is preliminary data.</text>
</comment>
<reference evidence="2 3" key="1">
    <citation type="submission" date="2023-06" db="EMBL/GenBank/DDBJ databases">
        <title>SYSU T0a273.</title>
        <authorList>
            <person name="Gao L."/>
            <person name="Fang B.-Z."/>
            <person name="Li W.-J."/>
        </authorList>
    </citation>
    <scope>NUCLEOTIDE SEQUENCE [LARGE SCALE GENOMIC DNA]</scope>
    <source>
        <strain evidence="2 3">SYSU T0a273</strain>
    </source>
</reference>
<evidence type="ECO:0000313" key="3">
    <source>
        <dbReference type="Proteomes" id="UP001172756"/>
    </source>
</evidence>
<dbReference type="Proteomes" id="UP001172756">
    <property type="component" value="Unassembled WGS sequence"/>
</dbReference>
<evidence type="ECO:0000256" key="1">
    <source>
        <dbReference type="SAM" id="SignalP"/>
    </source>
</evidence>
<name>A0AB35MK65_9MICO</name>
<proteinExistence type="predicted"/>
<dbReference type="AlphaFoldDB" id="A0AB35MK65"/>
<protein>
    <submittedName>
        <fullName evidence="2">Uncharacterized protein</fullName>
    </submittedName>
</protein>
<dbReference type="EMBL" id="JAUHQB010000009">
    <property type="protein sequence ID" value="MDN4484153.1"/>
    <property type="molecule type" value="Genomic_DNA"/>
</dbReference>
<gene>
    <name evidence="2" type="ORF">QQ002_11435</name>
</gene>
<organism evidence="2 3">
    <name type="scientific">Demequina lignilytica</name>
    <dbReference type="NCBI Taxonomy" id="3051663"/>
    <lineage>
        <taxon>Bacteria</taxon>
        <taxon>Bacillati</taxon>
        <taxon>Actinomycetota</taxon>
        <taxon>Actinomycetes</taxon>
        <taxon>Micrococcales</taxon>
        <taxon>Demequinaceae</taxon>
        <taxon>Demequina</taxon>
    </lineage>
</organism>
<keyword evidence="1" id="KW-0732">Signal</keyword>
<accession>A0AB35MK65</accession>
<evidence type="ECO:0000313" key="2">
    <source>
        <dbReference type="EMBL" id="MDN4484153.1"/>
    </source>
</evidence>
<sequence>MKLRNFAIAAGVAALTLTGIAPAGANENNTNNPDNWVGAAAAAAGVDPEMISCYNDSFGSIVEGGTAVELDPYTGDGSGYALLVVKGGAVDYGWGDGNAEPVEYPVAGTPYFTPLNGGGQQAGVSHWIVCVDDTVPTPPVGEPPTPPVPPQPDDKIVYGEYAEGEWVCGDTTVTLTRGFTVTPYVWNGEEWVLDTANATSGVEAKLRDLTEEELASCVEEPPTPPTPPAPPVDPSIEDAEVIPMCGAEGPYLAYTVTVNDPAGTLGDTATLTFHHPTDAAQDWSIEVGLGSGTVIWPGVEWNTDGTVATWPGWYWDVDAEEWVEDASANYGWTTAPDTEVSVTVDPLSQTLTVTYPGGVVGCDFTPTIVVVDDIVAETPTTSTEAPTTTVAPTKAAAATPVKSAATYAG</sequence>
<feature type="signal peptide" evidence="1">
    <location>
        <begin position="1"/>
        <end position="25"/>
    </location>
</feature>